<protein>
    <submittedName>
        <fullName evidence="1">Uncharacterized protein</fullName>
    </submittedName>
</protein>
<proteinExistence type="predicted"/>
<gene>
    <name evidence="1" type="ORF">GLE_0475</name>
</gene>
<evidence type="ECO:0000313" key="1">
    <source>
        <dbReference type="EMBL" id="ALN55833.1"/>
    </source>
</evidence>
<evidence type="ECO:0000313" key="2">
    <source>
        <dbReference type="Proteomes" id="UP000061569"/>
    </source>
</evidence>
<dbReference type="EMBL" id="CP013140">
    <property type="protein sequence ID" value="ALN55833.1"/>
    <property type="molecule type" value="Genomic_DNA"/>
</dbReference>
<accession>A0A0S2DBD1</accession>
<sequence length="41" mass="4102">MRQPVPGLEVREVRVPFAGVRARPAAGGAVAATMAAATVVA</sequence>
<name>A0A0S2DBD1_LYSEN</name>
<dbReference type="KEGG" id="lez:GLE_0475"/>
<reference evidence="1 2" key="1">
    <citation type="submission" date="2015-11" db="EMBL/GenBank/DDBJ databases">
        <title>Genome sequences of Lysobacter enzymogenes strain C3 and Lysobacter antibioticus ATCC 29479.</title>
        <authorList>
            <person name="Kobayashi D.Y."/>
        </authorList>
    </citation>
    <scope>NUCLEOTIDE SEQUENCE [LARGE SCALE GENOMIC DNA]</scope>
    <source>
        <strain evidence="1 2">C3</strain>
    </source>
</reference>
<dbReference type="Proteomes" id="UP000061569">
    <property type="component" value="Chromosome"/>
</dbReference>
<dbReference type="AlphaFoldDB" id="A0A0S2DBD1"/>
<dbReference type="PATRIC" id="fig|69.6.peg.471"/>
<organism evidence="1 2">
    <name type="scientific">Lysobacter enzymogenes</name>
    <dbReference type="NCBI Taxonomy" id="69"/>
    <lineage>
        <taxon>Bacteria</taxon>
        <taxon>Pseudomonadati</taxon>
        <taxon>Pseudomonadota</taxon>
        <taxon>Gammaproteobacteria</taxon>
        <taxon>Lysobacterales</taxon>
        <taxon>Lysobacteraceae</taxon>
        <taxon>Lysobacter</taxon>
    </lineage>
</organism>